<keyword evidence="15" id="KW-1185">Reference proteome</keyword>
<evidence type="ECO:0000256" key="1">
    <source>
        <dbReference type="ARBA" id="ARBA00001947"/>
    </source>
</evidence>
<feature type="signal peptide" evidence="10">
    <location>
        <begin position="1"/>
        <end position="17"/>
    </location>
</feature>
<dbReference type="InParanoid" id="A0A3N4LPV8"/>
<dbReference type="OrthoDB" id="10013407at2759"/>
<dbReference type="InterPro" id="IPR007484">
    <property type="entry name" value="Peptidase_M28"/>
</dbReference>
<keyword evidence="9 10" id="KW-0862">Zinc</keyword>
<dbReference type="FunFam" id="3.40.630.10:FF:000054">
    <property type="entry name" value="Peptide hydrolase"/>
    <property type="match status" value="1"/>
</dbReference>
<proteinExistence type="inferred from homology"/>
<evidence type="ECO:0000256" key="4">
    <source>
        <dbReference type="ARBA" id="ARBA00022438"/>
    </source>
</evidence>
<dbReference type="InterPro" id="IPR046450">
    <property type="entry name" value="PA_dom_sf"/>
</dbReference>
<dbReference type="InterPro" id="IPR041756">
    <property type="entry name" value="M28_SGAP-like"/>
</dbReference>
<dbReference type="Pfam" id="PF04389">
    <property type="entry name" value="Peptidase_M28"/>
    <property type="match status" value="1"/>
</dbReference>
<evidence type="ECO:0000256" key="3">
    <source>
        <dbReference type="ARBA" id="ARBA00005957"/>
    </source>
</evidence>
<evidence type="ECO:0000256" key="5">
    <source>
        <dbReference type="ARBA" id="ARBA00022670"/>
    </source>
</evidence>
<comment type="cofactor">
    <cofactor evidence="1">
        <name>Zn(2+)</name>
        <dbReference type="ChEBI" id="CHEBI:29105"/>
    </cofactor>
</comment>
<dbReference type="AlphaFoldDB" id="A0A3N4LPV8"/>
<feature type="region of interest" description="Disordered" evidence="11">
    <location>
        <begin position="481"/>
        <end position="506"/>
    </location>
</feature>
<sequence>MAKILSLLLAVLPLSLALSTTPLYPEFDASDTRPLVESNKLCRMLTRSRLLHHAGYFQSFAVGSKDGNRGFGGIGHNATVAYLFNEVSKLSEWYDVYLQPFSERYSGAIGSFVVDGDVEVFYAARGSPSVKNLKAELGVAKGDGCNSSDFGSSLAGKIVLLQRGNCTITLKSQLGRAAGAAAVVVYNSVLGTVLDGRVLDVPNLVPTGAMGMHAGLGLVKRINRGEILIGEMNIDSFSEMRNTVNVIAETKTGNKSNVIMVGAHSDSVPLGPGINDNGSGSISILEVLLQLKNFKTNNAIRFGFFSAEEFGLLGAHYYVNQLTPDENLKIAMYLNFDMIASPNYIFGIYDGDGSSFNLTGPAGSNLIEYTFEAYYKGAGLKSVPTAFTGRSDYGPFLEANIPSGGLFTGAEGIKTLQEAAMFGGEAGEPYDVNYHQPEDMTKNCNVGAWIANTKAVADIIAKYGRSTEGFPERKLIKKKAKREGWSHGTHGHNHDHSEGGCGDGLY</sequence>
<keyword evidence="4" id="KW-0031">Aminopeptidase</keyword>
<dbReference type="PANTHER" id="PTHR12147:SF26">
    <property type="entry name" value="PEPTIDASE M28 DOMAIN-CONTAINING PROTEIN"/>
    <property type="match status" value="1"/>
</dbReference>
<dbReference type="EC" id="3.4.-.-" evidence="10"/>
<dbReference type="STRING" id="1051890.A0A3N4LPV8"/>
<dbReference type="GO" id="GO:0008235">
    <property type="term" value="F:metalloexopeptidase activity"/>
    <property type="evidence" value="ECO:0007669"/>
    <property type="project" value="InterPro"/>
</dbReference>
<evidence type="ECO:0000313" key="15">
    <source>
        <dbReference type="Proteomes" id="UP000267821"/>
    </source>
</evidence>
<name>A0A3N4LPV8_9PEZI</name>
<dbReference type="Gene3D" id="3.50.30.30">
    <property type="match status" value="1"/>
</dbReference>
<dbReference type="Pfam" id="PF02225">
    <property type="entry name" value="PA"/>
    <property type="match status" value="1"/>
</dbReference>
<keyword evidence="5 10" id="KW-0645">Protease</keyword>
<dbReference type="FunCoup" id="A0A3N4LPV8">
    <property type="interactions" value="29"/>
</dbReference>
<dbReference type="InterPro" id="IPR003137">
    <property type="entry name" value="PA_domain"/>
</dbReference>
<evidence type="ECO:0000259" key="12">
    <source>
        <dbReference type="Pfam" id="PF02225"/>
    </source>
</evidence>
<evidence type="ECO:0000256" key="6">
    <source>
        <dbReference type="ARBA" id="ARBA00022723"/>
    </source>
</evidence>
<dbReference type="CDD" id="cd03876">
    <property type="entry name" value="M28_SGAP_like"/>
    <property type="match status" value="1"/>
</dbReference>
<feature type="domain" description="Peptidase M28" evidence="13">
    <location>
        <begin position="245"/>
        <end position="458"/>
    </location>
</feature>
<evidence type="ECO:0000256" key="8">
    <source>
        <dbReference type="ARBA" id="ARBA00022801"/>
    </source>
</evidence>
<comment type="similarity">
    <text evidence="3">Belongs to the peptidase M28 family. M28A subfamily.</text>
</comment>
<keyword evidence="7 10" id="KW-0732">Signal</keyword>
<feature type="chain" id="PRO_5017851971" description="Peptide hydrolase" evidence="10">
    <location>
        <begin position="18"/>
        <end position="506"/>
    </location>
</feature>
<dbReference type="Proteomes" id="UP000267821">
    <property type="component" value="Unassembled WGS sequence"/>
</dbReference>
<reference evidence="14 15" key="1">
    <citation type="journal article" date="2018" name="Nat. Ecol. Evol.">
        <title>Pezizomycetes genomes reveal the molecular basis of ectomycorrhizal truffle lifestyle.</title>
        <authorList>
            <person name="Murat C."/>
            <person name="Payen T."/>
            <person name="Noel B."/>
            <person name="Kuo A."/>
            <person name="Morin E."/>
            <person name="Chen J."/>
            <person name="Kohler A."/>
            <person name="Krizsan K."/>
            <person name="Balestrini R."/>
            <person name="Da Silva C."/>
            <person name="Montanini B."/>
            <person name="Hainaut M."/>
            <person name="Levati E."/>
            <person name="Barry K.W."/>
            <person name="Belfiori B."/>
            <person name="Cichocki N."/>
            <person name="Clum A."/>
            <person name="Dockter R.B."/>
            <person name="Fauchery L."/>
            <person name="Guy J."/>
            <person name="Iotti M."/>
            <person name="Le Tacon F."/>
            <person name="Lindquist E.A."/>
            <person name="Lipzen A."/>
            <person name="Malagnac F."/>
            <person name="Mello A."/>
            <person name="Molinier V."/>
            <person name="Miyauchi S."/>
            <person name="Poulain J."/>
            <person name="Riccioni C."/>
            <person name="Rubini A."/>
            <person name="Sitrit Y."/>
            <person name="Splivallo R."/>
            <person name="Traeger S."/>
            <person name="Wang M."/>
            <person name="Zifcakova L."/>
            <person name="Wipf D."/>
            <person name="Zambonelli A."/>
            <person name="Paolocci F."/>
            <person name="Nowrousian M."/>
            <person name="Ottonello S."/>
            <person name="Baldrian P."/>
            <person name="Spatafora J.W."/>
            <person name="Henrissat B."/>
            <person name="Nagy L.G."/>
            <person name="Aury J.M."/>
            <person name="Wincker P."/>
            <person name="Grigoriev I.V."/>
            <person name="Bonfante P."/>
            <person name="Martin F.M."/>
        </authorList>
    </citation>
    <scope>NUCLEOTIDE SEQUENCE [LARGE SCALE GENOMIC DNA]</scope>
    <source>
        <strain evidence="14 15">ATCC MYA-4762</strain>
    </source>
</reference>
<evidence type="ECO:0000256" key="10">
    <source>
        <dbReference type="RuleBase" id="RU361240"/>
    </source>
</evidence>
<evidence type="ECO:0000256" key="2">
    <source>
        <dbReference type="ARBA" id="ARBA00005634"/>
    </source>
</evidence>
<keyword evidence="8 10" id="KW-0378">Hydrolase</keyword>
<evidence type="ECO:0000259" key="13">
    <source>
        <dbReference type="Pfam" id="PF04389"/>
    </source>
</evidence>
<evidence type="ECO:0000313" key="14">
    <source>
        <dbReference type="EMBL" id="RPB24934.1"/>
    </source>
</evidence>
<keyword evidence="6 10" id="KW-0479">Metal-binding</keyword>
<dbReference type="SUPFAM" id="SSF52025">
    <property type="entry name" value="PA domain"/>
    <property type="match status" value="1"/>
</dbReference>
<feature type="domain" description="PA" evidence="12">
    <location>
        <begin position="139"/>
        <end position="211"/>
    </location>
</feature>
<dbReference type="Gene3D" id="3.40.630.10">
    <property type="entry name" value="Zn peptidases"/>
    <property type="match status" value="1"/>
</dbReference>
<organism evidence="14 15">
    <name type="scientific">Terfezia boudieri ATCC MYA-4762</name>
    <dbReference type="NCBI Taxonomy" id="1051890"/>
    <lineage>
        <taxon>Eukaryota</taxon>
        <taxon>Fungi</taxon>
        <taxon>Dikarya</taxon>
        <taxon>Ascomycota</taxon>
        <taxon>Pezizomycotina</taxon>
        <taxon>Pezizomycetes</taxon>
        <taxon>Pezizales</taxon>
        <taxon>Pezizaceae</taxon>
        <taxon>Terfezia</taxon>
    </lineage>
</organism>
<dbReference type="GO" id="GO:0006508">
    <property type="term" value="P:proteolysis"/>
    <property type="evidence" value="ECO:0007669"/>
    <property type="project" value="UniProtKB-KW"/>
</dbReference>
<dbReference type="PANTHER" id="PTHR12147">
    <property type="entry name" value="METALLOPEPTIDASE M28 FAMILY MEMBER"/>
    <property type="match status" value="1"/>
</dbReference>
<dbReference type="GO" id="GO:0004177">
    <property type="term" value="F:aminopeptidase activity"/>
    <property type="evidence" value="ECO:0007669"/>
    <property type="project" value="UniProtKB-KW"/>
</dbReference>
<gene>
    <name evidence="14" type="ORF">L211DRAFT_783861</name>
</gene>
<protein>
    <recommendedName>
        <fullName evidence="10">Peptide hydrolase</fullName>
        <ecNumber evidence="10">3.4.-.-</ecNumber>
    </recommendedName>
</protein>
<dbReference type="GO" id="GO:0046872">
    <property type="term" value="F:metal ion binding"/>
    <property type="evidence" value="ECO:0007669"/>
    <property type="project" value="UniProtKB-KW"/>
</dbReference>
<dbReference type="SUPFAM" id="SSF53187">
    <property type="entry name" value="Zn-dependent exopeptidases"/>
    <property type="match status" value="1"/>
</dbReference>
<comment type="similarity">
    <text evidence="2">Belongs to the peptidase M28 family. M28B subfamily.</text>
</comment>
<dbReference type="InterPro" id="IPR045175">
    <property type="entry name" value="M28_fam"/>
</dbReference>
<dbReference type="EMBL" id="ML121539">
    <property type="protein sequence ID" value="RPB24934.1"/>
    <property type="molecule type" value="Genomic_DNA"/>
</dbReference>
<evidence type="ECO:0000256" key="9">
    <source>
        <dbReference type="ARBA" id="ARBA00022833"/>
    </source>
</evidence>
<accession>A0A3N4LPV8</accession>
<evidence type="ECO:0000256" key="11">
    <source>
        <dbReference type="SAM" id="MobiDB-lite"/>
    </source>
</evidence>
<evidence type="ECO:0000256" key="7">
    <source>
        <dbReference type="ARBA" id="ARBA00022729"/>
    </source>
</evidence>